<dbReference type="PANTHER" id="PTHR24240">
    <property type="entry name" value="OPSIN"/>
    <property type="match status" value="1"/>
</dbReference>
<evidence type="ECO:0000256" key="4">
    <source>
        <dbReference type="ARBA" id="ARBA00023040"/>
    </source>
</evidence>
<organism evidence="9">
    <name type="scientific">Helicotheca tamesis</name>
    <dbReference type="NCBI Taxonomy" id="374047"/>
    <lineage>
        <taxon>Eukaryota</taxon>
        <taxon>Sar</taxon>
        <taxon>Stramenopiles</taxon>
        <taxon>Ochrophyta</taxon>
        <taxon>Bacillariophyta</taxon>
        <taxon>Mediophyceae</taxon>
        <taxon>Lithodesmiophycidae</taxon>
        <taxon>Lithodesmiales</taxon>
        <taxon>Lithodesmiaceae</taxon>
        <taxon>Helicotheca</taxon>
    </lineage>
</organism>
<evidence type="ECO:0000256" key="7">
    <source>
        <dbReference type="SAM" id="Phobius"/>
    </source>
</evidence>
<keyword evidence="4" id="KW-0297">G-protein coupled receptor</keyword>
<dbReference type="AlphaFoldDB" id="A0A7S2HUV6"/>
<dbReference type="EMBL" id="HBGV01012515">
    <property type="protein sequence ID" value="CAD9500734.1"/>
    <property type="molecule type" value="Transcribed_RNA"/>
</dbReference>
<reference evidence="9" key="1">
    <citation type="submission" date="2021-01" db="EMBL/GenBank/DDBJ databases">
        <authorList>
            <person name="Corre E."/>
            <person name="Pelletier E."/>
            <person name="Niang G."/>
            <person name="Scheremetjew M."/>
            <person name="Finn R."/>
            <person name="Kale V."/>
            <person name="Holt S."/>
            <person name="Cochrane G."/>
            <person name="Meng A."/>
            <person name="Brown T."/>
            <person name="Cohen L."/>
        </authorList>
    </citation>
    <scope>NUCLEOTIDE SEQUENCE</scope>
    <source>
        <strain evidence="9">CCMP826</strain>
    </source>
</reference>
<dbReference type="InterPro" id="IPR050125">
    <property type="entry name" value="GPCR_opsins"/>
</dbReference>
<dbReference type="Gene3D" id="1.20.1070.10">
    <property type="entry name" value="Rhodopsin 7-helix transmembrane proteins"/>
    <property type="match status" value="1"/>
</dbReference>
<evidence type="ECO:0000256" key="6">
    <source>
        <dbReference type="ARBA" id="ARBA00023170"/>
    </source>
</evidence>
<dbReference type="InterPro" id="IPR000276">
    <property type="entry name" value="GPCR_Rhodpsn"/>
</dbReference>
<evidence type="ECO:0000313" key="9">
    <source>
        <dbReference type="EMBL" id="CAD9500734.1"/>
    </source>
</evidence>
<protein>
    <recommendedName>
        <fullName evidence="8">G-protein coupled receptors family 1 profile domain-containing protein</fullName>
    </recommendedName>
</protein>
<evidence type="ECO:0000256" key="1">
    <source>
        <dbReference type="ARBA" id="ARBA00004141"/>
    </source>
</evidence>
<feature type="transmembrane region" description="Helical" evidence="7">
    <location>
        <begin position="129"/>
        <end position="150"/>
    </location>
</feature>
<evidence type="ECO:0000259" key="8">
    <source>
        <dbReference type="PROSITE" id="PS50262"/>
    </source>
</evidence>
<evidence type="ECO:0000256" key="2">
    <source>
        <dbReference type="ARBA" id="ARBA00022692"/>
    </source>
</evidence>
<dbReference type="PROSITE" id="PS50262">
    <property type="entry name" value="G_PROTEIN_RECEP_F1_2"/>
    <property type="match status" value="1"/>
</dbReference>
<keyword evidence="3 7" id="KW-1133">Transmembrane helix</keyword>
<feature type="transmembrane region" description="Helical" evidence="7">
    <location>
        <begin position="87"/>
        <end position="108"/>
    </location>
</feature>
<proteinExistence type="predicted"/>
<comment type="subcellular location">
    <subcellularLocation>
        <location evidence="1">Membrane</location>
        <topology evidence="1">Multi-pass membrane protein</topology>
    </subcellularLocation>
</comment>
<dbReference type="GO" id="GO:0016020">
    <property type="term" value="C:membrane"/>
    <property type="evidence" value="ECO:0007669"/>
    <property type="project" value="UniProtKB-SubCell"/>
</dbReference>
<name>A0A7S2HUV6_9STRA</name>
<accession>A0A7S2HUV6</accession>
<feature type="domain" description="G-protein coupled receptors family 1 profile" evidence="8">
    <location>
        <begin position="19"/>
        <end position="262"/>
    </location>
</feature>
<evidence type="ECO:0000256" key="3">
    <source>
        <dbReference type="ARBA" id="ARBA00022989"/>
    </source>
</evidence>
<dbReference type="Pfam" id="PF00001">
    <property type="entry name" value="7tm_1"/>
    <property type="match status" value="1"/>
</dbReference>
<feature type="transmembrane region" description="Helical" evidence="7">
    <location>
        <begin position="6"/>
        <end position="28"/>
    </location>
</feature>
<gene>
    <name evidence="9" type="ORF">HTAM1171_LOCUS7667</name>
</gene>
<keyword evidence="5 7" id="KW-0472">Membrane</keyword>
<dbReference type="SUPFAM" id="SSF81321">
    <property type="entry name" value="Family A G protein-coupled receptor-like"/>
    <property type="match status" value="1"/>
</dbReference>
<dbReference type="InterPro" id="IPR017452">
    <property type="entry name" value="GPCR_Rhodpsn_7TM"/>
</dbReference>
<keyword evidence="4" id="KW-0807">Transducer</keyword>
<dbReference type="GO" id="GO:0004930">
    <property type="term" value="F:G protein-coupled receptor activity"/>
    <property type="evidence" value="ECO:0007669"/>
    <property type="project" value="UniProtKB-KW"/>
</dbReference>
<keyword evidence="6" id="KW-0675">Receptor</keyword>
<feature type="transmembrane region" description="Helical" evidence="7">
    <location>
        <begin position="241"/>
        <end position="265"/>
    </location>
</feature>
<sequence>MSRSGLWQLPLYLFFASVANIIFLVRAVKDYRRKKQDAPAAISLLFLAIAELIWAVPCFIQCFMTFISNKGDHWWVATESNTGCDIMGFYSVFASVSGQMLVTQLAAYSYSSVVLNSPWSVGTIAKVSAFAYLSSLIYCILPFTGVGSYAPSGEGFCYIDWSNSALVLLMQMVTVPCMMATIFFYGSLTFSGTSIKETNEKAICRLWIAASLSYVSAWVLWIPAAFIGLGSDEPYPTMFPAGYMISGGILGHAQAILNPIIYGVYWRSLFISDDDIESEDNTESFVAHSDEFA</sequence>
<keyword evidence="2 7" id="KW-0812">Transmembrane</keyword>
<feature type="transmembrane region" description="Helical" evidence="7">
    <location>
        <begin position="165"/>
        <end position="185"/>
    </location>
</feature>
<feature type="transmembrane region" description="Helical" evidence="7">
    <location>
        <begin position="40"/>
        <end position="67"/>
    </location>
</feature>
<evidence type="ECO:0000256" key="5">
    <source>
        <dbReference type="ARBA" id="ARBA00023136"/>
    </source>
</evidence>
<feature type="transmembrane region" description="Helical" evidence="7">
    <location>
        <begin position="206"/>
        <end position="229"/>
    </location>
</feature>